<keyword evidence="1" id="KW-0812">Transmembrane</keyword>
<name>A0A1R1I872_9RHOO</name>
<reference evidence="3 4" key="1">
    <citation type="submission" date="2016-10" db="EMBL/GenBank/DDBJ databases">
        <title>Alkaliphiles isolated from bioreactors.</title>
        <authorList>
            <person name="Salah Z."/>
            <person name="Rout S.P."/>
            <person name="Humphreys P.N."/>
        </authorList>
    </citation>
    <scope>NUCLEOTIDE SEQUENCE [LARGE SCALE GENOMIC DNA]</scope>
    <source>
        <strain evidence="3 4">ZS02</strain>
    </source>
</reference>
<dbReference type="Gene3D" id="1.25.40.590">
    <property type="entry name" value="Type IV / VI secretion system, DotU"/>
    <property type="match status" value="1"/>
</dbReference>
<keyword evidence="4" id="KW-1185">Reference proteome</keyword>
<dbReference type="NCBIfam" id="NF038228">
    <property type="entry name" value="IcmH_DotU_IVB"/>
    <property type="match status" value="1"/>
</dbReference>
<dbReference type="Proteomes" id="UP000187526">
    <property type="component" value="Unassembled WGS sequence"/>
</dbReference>
<sequence>MNHAPSLFSTAPVSQQDIQPFEQSTKNLVDLLYDGFYMLILLHNRSAPGDVEAFSGNIQKFLGEFERTAKKHHFNADDIFDAKYAFCAAVDEAVLTSKMHIRDTWERRPLQLVLFGDQLAGEHFFDKLETARNGGASRVQALEVFHMCLLVGFKGRYLLEGPEKLKYLTAQLGEQIAHIKGKAASFAPHWAAPDQIANAIKRDMPLWAINSVLALFALLAFIGLDWHASQQVQQVLSPFNNVVQLAPRAPTLIITLP</sequence>
<evidence type="ECO:0000256" key="1">
    <source>
        <dbReference type="SAM" id="Phobius"/>
    </source>
</evidence>
<dbReference type="PANTHER" id="PTHR38033:SF1">
    <property type="entry name" value="DOTU FAMILY TYPE IV_VI SECRETION SYSTEM PROTEIN"/>
    <property type="match status" value="1"/>
</dbReference>
<dbReference type="STRING" id="418702.BJN45_07380"/>
<dbReference type="InterPro" id="IPR038522">
    <property type="entry name" value="T4/T6SS_DotU_sf"/>
</dbReference>
<gene>
    <name evidence="3" type="ORF">BJN45_07380</name>
</gene>
<dbReference type="EMBL" id="MTHD01000002">
    <property type="protein sequence ID" value="OMG54966.1"/>
    <property type="molecule type" value="Genomic_DNA"/>
</dbReference>
<dbReference type="PANTHER" id="PTHR38033">
    <property type="entry name" value="MEMBRANE PROTEIN-RELATED"/>
    <property type="match status" value="1"/>
</dbReference>
<feature type="transmembrane region" description="Helical" evidence="1">
    <location>
        <begin position="204"/>
        <end position="224"/>
    </location>
</feature>
<evidence type="ECO:0000259" key="2">
    <source>
        <dbReference type="Pfam" id="PF09850"/>
    </source>
</evidence>
<dbReference type="RefSeq" id="WP_076093533.1">
    <property type="nucleotide sequence ID" value="NZ_MTHD01000002.1"/>
</dbReference>
<keyword evidence="1" id="KW-0472">Membrane</keyword>
<evidence type="ECO:0000313" key="4">
    <source>
        <dbReference type="Proteomes" id="UP000187526"/>
    </source>
</evidence>
<protein>
    <submittedName>
        <fullName evidence="3">Type VI secretion system protein ImpK</fullName>
    </submittedName>
</protein>
<keyword evidence="1" id="KW-1133">Transmembrane helix</keyword>
<dbReference type="OrthoDB" id="345640at2"/>
<dbReference type="InterPro" id="IPR017732">
    <property type="entry name" value="T4/T6SS_DotU"/>
</dbReference>
<comment type="caution">
    <text evidence="3">The sequence shown here is derived from an EMBL/GenBank/DDBJ whole genome shotgun (WGS) entry which is preliminary data.</text>
</comment>
<accession>A0A1R1I872</accession>
<dbReference type="AlphaFoldDB" id="A0A1R1I872"/>
<evidence type="ECO:0000313" key="3">
    <source>
        <dbReference type="EMBL" id="OMG54966.1"/>
    </source>
</evidence>
<proteinExistence type="predicted"/>
<dbReference type="Pfam" id="PF09850">
    <property type="entry name" value="DotU"/>
    <property type="match status" value="1"/>
</dbReference>
<dbReference type="NCBIfam" id="TIGR03349">
    <property type="entry name" value="IV_VI_DotU"/>
    <property type="match status" value="1"/>
</dbReference>
<organism evidence="3 4">
    <name type="scientific">Azonexus hydrophilus</name>
    <dbReference type="NCBI Taxonomy" id="418702"/>
    <lineage>
        <taxon>Bacteria</taxon>
        <taxon>Pseudomonadati</taxon>
        <taxon>Pseudomonadota</taxon>
        <taxon>Betaproteobacteria</taxon>
        <taxon>Rhodocyclales</taxon>
        <taxon>Azonexaceae</taxon>
        <taxon>Azonexus</taxon>
    </lineage>
</organism>
<feature type="domain" description="Type IV / VI secretion system DotU" evidence="2">
    <location>
        <begin position="28"/>
        <end position="226"/>
    </location>
</feature>